<feature type="compositionally biased region" description="Polar residues" evidence="1">
    <location>
        <begin position="298"/>
        <end position="312"/>
    </location>
</feature>
<feature type="region of interest" description="Disordered" evidence="1">
    <location>
        <begin position="1"/>
        <end position="46"/>
    </location>
</feature>
<feature type="region of interest" description="Disordered" evidence="1">
    <location>
        <begin position="213"/>
        <end position="341"/>
    </location>
</feature>
<feature type="compositionally biased region" description="Basic and acidic residues" evidence="1">
    <location>
        <begin position="34"/>
        <end position="46"/>
    </location>
</feature>
<keyword evidence="3" id="KW-1185">Reference proteome</keyword>
<proteinExistence type="predicted"/>
<dbReference type="Proteomes" id="UP001152795">
    <property type="component" value="Unassembled WGS sequence"/>
</dbReference>
<feature type="compositionally biased region" description="Polar residues" evidence="1">
    <location>
        <begin position="92"/>
        <end position="108"/>
    </location>
</feature>
<evidence type="ECO:0000313" key="2">
    <source>
        <dbReference type="EMBL" id="CAB4020069.1"/>
    </source>
</evidence>
<dbReference type="AlphaFoldDB" id="A0A6S7ISP4"/>
<gene>
    <name evidence="2" type="ORF">PACLA_8A003171</name>
</gene>
<feature type="region of interest" description="Disordered" evidence="1">
    <location>
        <begin position="89"/>
        <end position="116"/>
    </location>
</feature>
<dbReference type="EMBL" id="CACRXK020010766">
    <property type="protein sequence ID" value="CAB4020069.1"/>
    <property type="molecule type" value="Genomic_DNA"/>
</dbReference>
<feature type="region of interest" description="Disordered" evidence="1">
    <location>
        <begin position="131"/>
        <end position="157"/>
    </location>
</feature>
<name>A0A6S7ISP4_PARCT</name>
<feature type="compositionally biased region" description="Acidic residues" evidence="1">
    <location>
        <begin position="1"/>
        <end position="33"/>
    </location>
</feature>
<feature type="compositionally biased region" description="Polar residues" evidence="1">
    <location>
        <begin position="320"/>
        <end position="341"/>
    </location>
</feature>
<feature type="compositionally biased region" description="Polar residues" evidence="1">
    <location>
        <begin position="137"/>
        <end position="157"/>
    </location>
</feature>
<comment type="caution">
    <text evidence="2">The sequence shown here is derived from an EMBL/GenBank/DDBJ whole genome shotgun (WGS) entry which is preliminary data.</text>
</comment>
<feature type="compositionally biased region" description="Polar residues" evidence="1">
    <location>
        <begin position="238"/>
        <end position="259"/>
    </location>
</feature>
<organism evidence="2 3">
    <name type="scientific">Paramuricea clavata</name>
    <name type="common">Red gorgonian</name>
    <name type="synonym">Violescent sea-whip</name>
    <dbReference type="NCBI Taxonomy" id="317549"/>
    <lineage>
        <taxon>Eukaryota</taxon>
        <taxon>Metazoa</taxon>
        <taxon>Cnidaria</taxon>
        <taxon>Anthozoa</taxon>
        <taxon>Octocorallia</taxon>
        <taxon>Malacalcyonacea</taxon>
        <taxon>Plexauridae</taxon>
        <taxon>Paramuricea</taxon>
    </lineage>
</organism>
<reference evidence="2" key="1">
    <citation type="submission" date="2020-04" db="EMBL/GenBank/DDBJ databases">
        <authorList>
            <person name="Alioto T."/>
            <person name="Alioto T."/>
            <person name="Gomez Garrido J."/>
        </authorList>
    </citation>
    <scope>NUCLEOTIDE SEQUENCE</scope>
    <source>
        <strain evidence="2">A484AB</strain>
    </source>
</reference>
<sequence>MYVNDDDDGVGGGGGDDEVGGSDDSGNGDDEYGGGDHYDDGDDSHDGRDVMIGWLFTVQADKLEKIDQETAKAIYEECRKIAEMVDMPLSYKTPTRFSDEQSGGNNRESPTKEALASLRQCNDELRQRLSDMKKQMAKQSTQTDHANETSCLTSNNEVAELRTRLTGKEDEIQRLQRRHNEEIEKLKDEKKKEQLSYRRTITKLEQEFQKLVATKASSSTPYKAKRDITRSTITTSSNGVTQSPNVNPASRSGEKSSSADLLKHLQDRVKKLRAENENLKKTSDKESLAKNTRHSESALLQSKGLTISQLRTPTKGRGSMSDNIEQVSRIQKLLASSTKDD</sequence>
<evidence type="ECO:0000256" key="1">
    <source>
        <dbReference type="SAM" id="MobiDB-lite"/>
    </source>
</evidence>
<evidence type="ECO:0000313" key="3">
    <source>
        <dbReference type="Proteomes" id="UP001152795"/>
    </source>
</evidence>
<protein>
    <submittedName>
        <fullName evidence="2">Uncharacterized protein</fullName>
    </submittedName>
</protein>
<accession>A0A6S7ISP4</accession>
<feature type="compositionally biased region" description="Basic and acidic residues" evidence="1">
    <location>
        <begin position="261"/>
        <end position="296"/>
    </location>
</feature>